<keyword evidence="3" id="KW-1185">Reference proteome</keyword>
<feature type="region of interest" description="Disordered" evidence="1">
    <location>
        <begin position="96"/>
        <end position="133"/>
    </location>
</feature>
<reference evidence="2 3" key="1">
    <citation type="submission" date="2021-06" db="EMBL/GenBank/DDBJ databases">
        <title>Caerostris darwini draft genome.</title>
        <authorList>
            <person name="Kono N."/>
            <person name="Arakawa K."/>
        </authorList>
    </citation>
    <scope>NUCLEOTIDE SEQUENCE [LARGE SCALE GENOMIC DNA]</scope>
</reference>
<organism evidence="2 3">
    <name type="scientific">Caerostris darwini</name>
    <dbReference type="NCBI Taxonomy" id="1538125"/>
    <lineage>
        <taxon>Eukaryota</taxon>
        <taxon>Metazoa</taxon>
        <taxon>Ecdysozoa</taxon>
        <taxon>Arthropoda</taxon>
        <taxon>Chelicerata</taxon>
        <taxon>Arachnida</taxon>
        <taxon>Araneae</taxon>
        <taxon>Araneomorphae</taxon>
        <taxon>Entelegynae</taxon>
        <taxon>Araneoidea</taxon>
        <taxon>Araneidae</taxon>
        <taxon>Caerostris</taxon>
    </lineage>
</organism>
<accession>A0AAV4U5W2</accession>
<name>A0AAV4U5W2_9ARAC</name>
<sequence>MIPGINNDSPKDIVVISVNTLTSLESLTITNIRFNSYIIDSMVREREIDTAHLETLRANRTESANVYTGYGDVKSCHQFTKSTLTHQRRTVTALTPGINVGSPKENTYSSDTSGINVDSLKENSNFDDTRDQN</sequence>
<feature type="compositionally biased region" description="Polar residues" evidence="1">
    <location>
        <begin position="104"/>
        <end position="116"/>
    </location>
</feature>
<dbReference type="AlphaFoldDB" id="A0AAV4U5W2"/>
<evidence type="ECO:0000313" key="2">
    <source>
        <dbReference type="EMBL" id="GIY53140.1"/>
    </source>
</evidence>
<evidence type="ECO:0000313" key="3">
    <source>
        <dbReference type="Proteomes" id="UP001054837"/>
    </source>
</evidence>
<protein>
    <submittedName>
        <fullName evidence="2">Uncharacterized protein</fullName>
    </submittedName>
</protein>
<comment type="caution">
    <text evidence="2">The sequence shown here is derived from an EMBL/GenBank/DDBJ whole genome shotgun (WGS) entry which is preliminary data.</text>
</comment>
<gene>
    <name evidence="2" type="ORF">CDAR_50931</name>
</gene>
<proteinExistence type="predicted"/>
<dbReference type="Proteomes" id="UP001054837">
    <property type="component" value="Unassembled WGS sequence"/>
</dbReference>
<dbReference type="EMBL" id="BPLQ01010742">
    <property type="protein sequence ID" value="GIY53140.1"/>
    <property type="molecule type" value="Genomic_DNA"/>
</dbReference>
<evidence type="ECO:0000256" key="1">
    <source>
        <dbReference type="SAM" id="MobiDB-lite"/>
    </source>
</evidence>